<keyword evidence="3" id="KW-1185">Reference proteome</keyword>
<reference evidence="2 3" key="1">
    <citation type="journal article" date="2023" name="Plants (Basel)">
        <title>Bridging the Gap: Combining Genomics and Transcriptomics Approaches to Understand Stylosanthes scabra, an Orphan Legume from the Brazilian Caatinga.</title>
        <authorList>
            <person name="Ferreira-Neto J.R.C."/>
            <person name="da Silva M.D."/>
            <person name="Binneck E."/>
            <person name="de Melo N.F."/>
            <person name="da Silva R.H."/>
            <person name="de Melo A.L.T.M."/>
            <person name="Pandolfi V."/>
            <person name="Bustamante F.O."/>
            <person name="Brasileiro-Vidal A.C."/>
            <person name="Benko-Iseppon A.M."/>
        </authorList>
    </citation>
    <scope>NUCLEOTIDE SEQUENCE [LARGE SCALE GENOMIC DNA]</scope>
    <source>
        <tissue evidence="2">Leaves</tissue>
    </source>
</reference>
<protein>
    <submittedName>
        <fullName evidence="2">Uncharacterized protein</fullName>
    </submittedName>
</protein>
<evidence type="ECO:0000313" key="3">
    <source>
        <dbReference type="Proteomes" id="UP001341840"/>
    </source>
</evidence>
<evidence type="ECO:0000313" key="2">
    <source>
        <dbReference type="EMBL" id="MED6159887.1"/>
    </source>
</evidence>
<feature type="region of interest" description="Disordered" evidence="1">
    <location>
        <begin position="42"/>
        <end position="63"/>
    </location>
</feature>
<evidence type="ECO:0000256" key="1">
    <source>
        <dbReference type="SAM" id="MobiDB-lite"/>
    </source>
</evidence>
<dbReference type="EMBL" id="JASCZI010121118">
    <property type="protein sequence ID" value="MED6159887.1"/>
    <property type="molecule type" value="Genomic_DNA"/>
</dbReference>
<dbReference type="Proteomes" id="UP001341840">
    <property type="component" value="Unassembled WGS sequence"/>
</dbReference>
<comment type="caution">
    <text evidence="2">The sequence shown here is derived from an EMBL/GenBank/DDBJ whole genome shotgun (WGS) entry which is preliminary data.</text>
</comment>
<name>A0ABU6UF37_9FABA</name>
<sequence length="116" mass="12920">MGSTSMCLLEVGDEARGIIILGGPDHPLARYCPLWHTRPHGFASNSRDDDQSPPHSPVKTRHARERYPHPYKACFVLLPNRCGRSLVGRLMADISFSMNTIESALCAIWGRPDGFM</sequence>
<organism evidence="2 3">
    <name type="scientific">Stylosanthes scabra</name>
    <dbReference type="NCBI Taxonomy" id="79078"/>
    <lineage>
        <taxon>Eukaryota</taxon>
        <taxon>Viridiplantae</taxon>
        <taxon>Streptophyta</taxon>
        <taxon>Embryophyta</taxon>
        <taxon>Tracheophyta</taxon>
        <taxon>Spermatophyta</taxon>
        <taxon>Magnoliopsida</taxon>
        <taxon>eudicotyledons</taxon>
        <taxon>Gunneridae</taxon>
        <taxon>Pentapetalae</taxon>
        <taxon>rosids</taxon>
        <taxon>fabids</taxon>
        <taxon>Fabales</taxon>
        <taxon>Fabaceae</taxon>
        <taxon>Papilionoideae</taxon>
        <taxon>50 kb inversion clade</taxon>
        <taxon>dalbergioids sensu lato</taxon>
        <taxon>Dalbergieae</taxon>
        <taxon>Pterocarpus clade</taxon>
        <taxon>Stylosanthes</taxon>
    </lineage>
</organism>
<accession>A0ABU6UF37</accession>
<proteinExistence type="predicted"/>
<gene>
    <name evidence="2" type="ORF">PIB30_046416</name>
</gene>